<accession>A0ABD2PQE0</accession>
<evidence type="ECO:0000313" key="2">
    <source>
        <dbReference type="EMBL" id="KAL3309228.1"/>
    </source>
</evidence>
<feature type="compositionally biased region" description="Low complexity" evidence="1">
    <location>
        <begin position="151"/>
        <end position="160"/>
    </location>
</feature>
<organism evidence="2 3">
    <name type="scientific">Cichlidogyrus casuarinus</name>
    <dbReference type="NCBI Taxonomy" id="1844966"/>
    <lineage>
        <taxon>Eukaryota</taxon>
        <taxon>Metazoa</taxon>
        <taxon>Spiralia</taxon>
        <taxon>Lophotrochozoa</taxon>
        <taxon>Platyhelminthes</taxon>
        <taxon>Monogenea</taxon>
        <taxon>Monopisthocotylea</taxon>
        <taxon>Dactylogyridea</taxon>
        <taxon>Ancyrocephalidae</taxon>
        <taxon>Cichlidogyrus</taxon>
    </lineage>
</organism>
<sequence length="382" mass="43377">MGTDPRLGCSVEASLMKDEESTKMTNRVLLATQRVCEQMTWQPLNSLELRLDDWALFCNPDTLDELMLEFGKPMPQDKARQIKIRWKKNTLDLMLRLLEVLFSGSDARLERCVASLHCVDMTPRTRRPRHVSKLLTTVIHESEQVPVDKQSNSSDGSDNSGIEDVESELDQPVKEIVPEIQRDLVVEEHSRREKQAILDREKKLQTLPVSIAISIRNSLSNATCLSHMTFSQCLNSALVNAVIRNLPNTLFTLDLSGCHISYIASQSLTKLVTGSPNLQRLYLNDIRMCTLTLSSFVNAALPARAQQTRTEEVADHRQRRRQVGKQIFGISELSLENYRHLDRVAAYGLAEAVRKTVKLQRLNLRRTKLSTDACTDIIRVRS</sequence>
<dbReference type="Gene3D" id="3.80.10.10">
    <property type="entry name" value="Ribonuclease Inhibitor"/>
    <property type="match status" value="1"/>
</dbReference>
<protein>
    <submittedName>
        <fullName evidence="2">Uncharacterized protein</fullName>
    </submittedName>
</protein>
<gene>
    <name evidence="2" type="ORF">Ciccas_012227</name>
</gene>
<reference evidence="2 3" key="1">
    <citation type="submission" date="2024-11" db="EMBL/GenBank/DDBJ databases">
        <title>Adaptive evolution of stress response genes in parasites aligns with host niche diversity.</title>
        <authorList>
            <person name="Hahn C."/>
            <person name="Resl P."/>
        </authorList>
    </citation>
    <scope>NUCLEOTIDE SEQUENCE [LARGE SCALE GENOMIC DNA]</scope>
    <source>
        <strain evidence="2">EGGRZ-B1_66</strain>
        <tissue evidence="2">Body</tissue>
    </source>
</reference>
<name>A0ABD2PQE0_9PLAT</name>
<dbReference type="Proteomes" id="UP001626550">
    <property type="component" value="Unassembled WGS sequence"/>
</dbReference>
<evidence type="ECO:0000256" key="1">
    <source>
        <dbReference type="SAM" id="MobiDB-lite"/>
    </source>
</evidence>
<keyword evidence="3" id="KW-1185">Reference proteome</keyword>
<evidence type="ECO:0000313" key="3">
    <source>
        <dbReference type="Proteomes" id="UP001626550"/>
    </source>
</evidence>
<comment type="caution">
    <text evidence="2">The sequence shown here is derived from an EMBL/GenBank/DDBJ whole genome shotgun (WGS) entry which is preliminary data.</text>
</comment>
<dbReference type="SUPFAM" id="SSF52047">
    <property type="entry name" value="RNI-like"/>
    <property type="match status" value="1"/>
</dbReference>
<feature type="region of interest" description="Disordered" evidence="1">
    <location>
        <begin position="145"/>
        <end position="168"/>
    </location>
</feature>
<proteinExistence type="predicted"/>
<dbReference type="AlphaFoldDB" id="A0ABD2PQE0"/>
<dbReference type="EMBL" id="JBJKFK010004146">
    <property type="protein sequence ID" value="KAL3309228.1"/>
    <property type="molecule type" value="Genomic_DNA"/>
</dbReference>
<dbReference type="InterPro" id="IPR032675">
    <property type="entry name" value="LRR_dom_sf"/>
</dbReference>